<dbReference type="SMART" id="SM00184">
    <property type="entry name" value="RING"/>
    <property type="match status" value="1"/>
</dbReference>
<evidence type="ECO:0000256" key="11">
    <source>
        <dbReference type="PROSITE-ProRule" id="PRU00175"/>
    </source>
</evidence>
<keyword evidence="10 13" id="KW-0472">Membrane</keyword>
<evidence type="ECO:0000259" key="14">
    <source>
        <dbReference type="PROSITE" id="PS50089"/>
    </source>
</evidence>
<feature type="domain" description="RING-type" evidence="14">
    <location>
        <begin position="390"/>
        <end position="433"/>
    </location>
</feature>
<evidence type="ECO:0000256" key="8">
    <source>
        <dbReference type="ARBA" id="ARBA00022833"/>
    </source>
</evidence>
<evidence type="ECO:0000313" key="15">
    <source>
        <dbReference type="EMBL" id="KAE8379115.1"/>
    </source>
</evidence>
<feature type="compositionally biased region" description="Basic and acidic residues" evidence="12">
    <location>
        <begin position="333"/>
        <end position="345"/>
    </location>
</feature>
<keyword evidence="3" id="KW-0808">Transferase</keyword>
<feature type="region of interest" description="Disordered" evidence="12">
    <location>
        <begin position="296"/>
        <end position="371"/>
    </location>
</feature>
<dbReference type="PROSITE" id="PS50089">
    <property type="entry name" value="ZF_RING_2"/>
    <property type="match status" value="1"/>
</dbReference>
<keyword evidence="6 11" id="KW-0863">Zinc-finger</keyword>
<dbReference type="AlphaFoldDB" id="A0A5N7BBH5"/>
<reference evidence="15 16" key="1">
    <citation type="submission" date="2019-04" db="EMBL/GenBank/DDBJ databases">
        <title>Friends and foes A comparative genomics studyof 23 Aspergillus species from section Flavi.</title>
        <authorList>
            <consortium name="DOE Joint Genome Institute"/>
            <person name="Kjaerbolling I."/>
            <person name="Vesth T."/>
            <person name="Frisvad J.C."/>
            <person name="Nybo J.L."/>
            <person name="Theobald S."/>
            <person name="Kildgaard S."/>
            <person name="Isbrandt T."/>
            <person name="Kuo A."/>
            <person name="Sato A."/>
            <person name="Lyhne E.K."/>
            <person name="Kogle M.E."/>
            <person name="Wiebenga A."/>
            <person name="Kun R.S."/>
            <person name="Lubbers R.J."/>
            <person name="Makela M.R."/>
            <person name="Barry K."/>
            <person name="Chovatia M."/>
            <person name="Clum A."/>
            <person name="Daum C."/>
            <person name="Haridas S."/>
            <person name="He G."/>
            <person name="LaButti K."/>
            <person name="Lipzen A."/>
            <person name="Mondo S."/>
            <person name="Riley R."/>
            <person name="Salamov A."/>
            <person name="Simmons B.A."/>
            <person name="Magnuson J.K."/>
            <person name="Henrissat B."/>
            <person name="Mortensen U.H."/>
            <person name="Larsen T.O."/>
            <person name="Devries R.P."/>
            <person name="Grigoriev I.V."/>
            <person name="Machida M."/>
            <person name="Baker S.E."/>
            <person name="Andersen M.R."/>
        </authorList>
    </citation>
    <scope>NUCLEOTIDE SEQUENCE [LARGE SCALE GENOMIC DNA]</scope>
    <source>
        <strain evidence="15 16">IBT 29228</strain>
    </source>
</reference>
<keyword evidence="9 13" id="KW-1133">Transmembrane helix</keyword>
<comment type="pathway">
    <text evidence="2">Protein modification; protein ubiquitination.</text>
</comment>
<dbReference type="Gene3D" id="3.30.40.10">
    <property type="entry name" value="Zinc/RING finger domain, C3HC4 (zinc finger)"/>
    <property type="match status" value="1"/>
</dbReference>
<dbReference type="PANTHER" id="PTHR45768">
    <property type="entry name" value="E3 UBIQUITIN-PROTEIN LIGASE RNF13-LIKE"/>
    <property type="match status" value="1"/>
</dbReference>
<keyword evidence="8" id="KW-0862">Zinc</keyword>
<dbReference type="InterPro" id="IPR013083">
    <property type="entry name" value="Znf_RING/FYVE/PHD"/>
</dbReference>
<comment type="subcellular location">
    <subcellularLocation>
        <location evidence="1">Membrane</location>
        <topology evidence="1">Single-pass membrane protein</topology>
    </subcellularLocation>
</comment>
<dbReference type="GO" id="GO:0016740">
    <property type="term" value="F:transferase activity"/>
    <property type="evidence" value="ECO:0007669"/>
    <property type="project" value="UniProtKB-KW"/>
</dbReference>
<dbReference type="GO" id="GO:0008270">
    <property type="term" value="F:zinc ion binding"/>
    <property type="evidence" value="ECO:0007669"/>
    <property type="project" value="UniProtKB-KW"/>
</dbReference>
<evidence type="ECO:0000256" key="13">
    <source>
        <dbReference type="SAM" id="Phobius"/>
    </source>
</evidence>
<evidence type="ECO:0000256" key="12">
    <source>
        <dbReference type="SAM" id="MobiDB-lite"/>
    </source>
</evidence>
<proteinExistence type="predicted"/>
<name>A0A5N7BBH5_9EURO</name>
<sequence>MSPPPAAKSLTTAATHFPGSGRATNTTPPANDSASFRLVVDGTVQTLSSQSTPGNAPIRGLLFVPSLSVEDSCNNLTAPLIPENATRHPDVDRFRFQTIGLAPWVNAECAESFIDASQRVGSDALVFFLPTSNNSKPPPAEDPTWSFGNGVDWKNPNILPVYAIPGPAGVTLMNHLAWYSGSTNHAQNGHNTSASVTGQPDVRLLSLIDFERAQSRMPSLWGFILAILGTILVLSMIVLLCYQLVQKRRRERLQQRIESGEADLETLGLHLMKVPQEILDTLPIYTYPDWSALGGTAEPSDKSSLQPKEVQDCTEEKKTDARPDAVPADEVQDDKKENQEKEKTADGQSSGDADISPSAPPPSQSQSSISICAKGRPPKLKRLSHSQTTCAICLEDYVPHESTIRELSCGHIFHVECIDASLTRNSCLCPMCKKSVLPPGYYPAPITNRVVHRDFMMRRANSA</sequence>
<evidence type="ECO:0000256" key="6">
    <source>
        <dbReference type="ARBA" id="ARBA00022771"/>
    </source>
</evidence>
<evidence type="ECO:0000256" key="5">
    <source>
        <dbReference type="ARBA" id="ARBA00022723"/>
    </source>
</evidence>
<gene>
    <name evidence="15" type="ORF">BDV26DRAFT_174684</name>
</gene>
<dbReference type="OrthoDB" id="21204at2759"/>
<evidence type="ECO:0000256" key="9">
    <source>
        <dbReference type="ARBA" id="ARBA00022989"/>
    </source>
</evidence>
<dbReference type="EMBL" id="ML736198">
    <property type="protein sequence ID" value="KAE8379115.1"/>
    <property type="molecule type" value="Genomic_DNA"/>
</dbReference>
<dbReference type="CDD" id="cd16473">
    <property type="entry name" value="RING-H2_RNF103"/>
    <property type="match status" value="1"/>
</dbReference>
<keyword evidence="7" id="KW-0833">Ubl conjugation pathway</keyword>
<evidence type="ECO:0000256" key="7">
    <source>
        <dbReference type="ARBA" id="ARBA00022786"/>
    </source>
</evidence>
<feature type="region of interest" description="Disordered" evidence="12">
    <location>
        <begin position="1"/>
        <end position="33"/>
    </location>
</feature>
<organism evidence="15 16">
    <name type="scientific">Aspergillus bertholletiae</name>
    <dbReference type="NCBI Taxonomy" id="1226010"/>
    <lineage>
        <taxon>Eukaryota</taxon>
        <taxon>Fungi</taxon>
        <taxon>Dikarya</taxon>
        <taxon>Ascomycota</taxon>
        <taxon>Pezizomycotina</taxon>
        <taxon>Eurotiomycetes</taxon>
        <taxon>Eurotiomycetidae</taxon>
        <taxon>Eurotiales</taxon>
        <taxon>Aspergillaceae</taxon>
        <taxon>Aspergillus</taxon>
        <taxon>Aspergillus subgen. Circumdati</taxon>
    </lineage>
</organism>
<dbReference type="GO" id="GO:0016020">
    <property type="term" value="C:membrane"/>
    <property type="evidence" value="ECO:0007669"/>
    <property type="project" value="UniProtKB-SubCell"/>
</dbReference>
<dbReference type="PANTHER" id="PTHR45768:SF18">
    <property type="entry name" value="RING-H2 FINGER PROTEIN ATL47-RELATED"/>
    <property type="match status" value="1"/>
</dbReference>
<feature type="compositionally biased region" description="Basic and acidic residues" evidence="12">
    <location>
        <begin position="309"/>
        <end position="323"/>
    </location>
</feature>
<evidence type="ECO:0000256" key="2">
    <source>
        <dbReference type="ARBA" id="ARBA00004906"/>
    </source>
</evidence>
<keyword evidence="5" id="KW-0479">Metal-binding</keyword>
<keyword evidence="16" id="KW-1185">Reference proteome</keyword>
<feature type="compositionally biased region" description="Polar residues" evidence="12">
    <location>
        <begin position="22"/>
        <end position="33"/>
    </location>
</feature>
<dbReference type="Pfam" id="PF13639">
    <property type="entry name" value="zf-RING_2"/>
    <property type="match status" value="1"/>
</dbReference>
<protein>
    <recommendedName>
        <fullName evidence="14">RING-type domain-containing protein</fullName>
    </recommendedName>
</protein>
<dbReference type="SUPFAM" id="SSF57850">
    <property type="entry name" value="RING/U-box"/>
    <property type="match status" value="1"/>
</dbReference>
<keyword evidence="4 13" id="KW-0812">Transmembrane</keyword>
<dbReference type="Proteomes" id="UP000326198">
    <property type="component" value="Unassembled WGS sequence"/>
</dbReference>
<evidence type="ECO:0000256" key="1">
    <source>
        <dbReference type="ARBA" id="ARBA00004167"/>
    </source>
</evidence>
<feature type="transmembrane region" description="Helical" evidence="13">
    <location>
        <begin position="220"/>
        <end position="245"/>
    </location>
</feature>
<dbReference type="InterPro" id="IPR001841">
    <property type="entry name" value="Znf_RING"/>
</dbReference>
<accession>A0A5N7BBH5</accession>
<evidence type="ECO:0000313" key="16">
    <source>
        <dbReference type="Proteomes" id="UP000326198"/>
    </source>
</evidence>
<evidence type="ECO:0000256" key="4">
    <source>
        <dbReference type="ARBA" id="ARBA00022692"/>
    </source>
</evidence>
<evidence type="ECO:0000256" key="3">
    <source>
        <dbReference type="ARBA" id="ARBA00022679"/>
    </source>
</evidence>
<evidence type="ECO:0000256" key="10">
    <source>
        <dbReference type="ARBA" id="ARBA00023136"/>
    </source>
</evidence>